<feature type="region of interest" description="Disordered" evidence="1">
    <location>
        <begin position="40"/>
        <end position="64"/>
    </location>
</feature>
<protein>
    <submittedName>
        <fullName evidence="2">Uncharacterized protein</fullName>
    </submittedName>
</protein>
<dbReference type="Proteomes" id="UP000241895">
    <property type="component" value="Unassembled WGS sequence"/>
</dbReference>
<name>A0ABX5J3W5_9GAMM</name>
<evidence type="ECO:0000313" key="3">
    <source>
        <dbReference type="Proteomes" id="UP000241895"/>
    </source>
</evidence>
<organism evidence="2 3">
    <name type="scientific">Halomonas litopenaei</name>
    <dbReference type="NCBI Taxonomy" id="2109328"/>
    <lineage>
        <taxon>Bacteria</taxon>
        <taxon>Pseudomonadati</taxon>
        <taxon>Pseudomonadota</taxon>
        <taxon>Gammaproteobacteria</taxon>
        <taxon>Oceanospirillales</taxon>
        <taxon>Halomonadaceae</taxon>
        <taxon>Halomonas</taxon>
    </lineage>
</organism>
<proteinExistence type="predicted"/>
<sequence length="64" mass="7120">MTQLTPDTQAMLDCLRDAASETLERKRRLGQYAVIWQDGKPTLVGDDAPNQTVDGLDEQGRESN</sequence>
<evidence type="ECO:0000256" key="1">
    <source>
        <dbReference type="SAM" id="MobiDB-lite"/>
    </source>
</evidence>
<gene>
    <name evidence="2" type="ORF">C6W88_04615</name>
</gene>
<dbReference type="RefSeq" id="WP_108131662.1">
    <property type="nucleotide sequence ID" value="NZ_PXNS01000002.1"/>
</dbReference>
<keyword evidence="3" id="KW-1185">Reference proteome</keyword>
<reference evidence="2 3" key="1">
    <citation type="submission" date="2018-03" db="EMBL/GenBank/DDBJ databases">
        <authorList>
            <person name="Zhou J."/>
            <person name="Li X."/>
            <person name="Xue M."/>
            <person name="Yin J."/>
        </authorList>
    </citation>
    <scope>NUCLEOTIDE SEQUENCE [LARGE SCALE GENOMIC DNA]</scope>
    <source>
        <strain evidence="2 3">SYSU ZJ2214</strain>
    </source>
</reference>
<accession>A0ABX5J3W5</accession>
<dbReference type="EMBL" id="PXNS01000002">
    <property type="protein sequence ID" value="PTL95736.1"/>
    <property type="molecule type" value="Genomic_DNA"/>
</dbReference>
<comment type="caution">
    <text evidence="2">The sequence shown here is derived from an EMBL/GenBank/DDBJ whole genome shotgun (WGS) entry which is preliminary data.</text>
</comment>
<evidence type="ECO:0000313" key="2">
    <source>
        <dbReference type="EMBL" id="PTL95736.1"/>
    </source>
</evidence>